<protein>
    <submittedName>
        <fullName evidence="2">Uncharacterized protein</fullName>
    </submittedName>
</protein>
<reference evidence="2 3" key="1">
    <citation type="journal article" date="2019" name="Commun. Biol.">
        <title>The bagworm genome reveals a unique fibroin gene that provides high tensile strength.</title>
        <authorList>
            <person name="Kono N."/>
            <person name="Nakamura H."/>
            <person name="Ohtoshi R."/>
            <person name="Tomita M."/>
            <person name="Numata K."/>
            <person name="Arakawa K."/>
        </authorList>
    </citation>
    <scope>NUCLEOTIDE SEQUENCE [LARGE SCALE GENOMIC DNA]</scope>
</reference>
<sequence>MEFEKDCSLKEWAKDKPLSILQLDPADRAVLRIAGSVLAPKRNEATSAIIQAYIEQVNTSLLIDLTKKSSMQPITPVMLTEYYSRPTAPPTRSPTLSYPTAHPVGSSV</sequence>
<comment type="caution">
    <text evidence="2">The sequence shown here is derived from an EMBL/GenBank/DDBJ whole genome shotgun (WGS) entry which is preliminary data.</text>
</comment>
<dbReference type="OrthoDB" id="7441741at2759"/>
<gene>
    <name evidence="2" type="ORF">EVAR_80664_1</name>
</gene>
<evidence type="ECO:0000313" key="3">
    <source>
        <dbReference type="Proteomes" id="UP000299102"/>
    </source>
</evidence>
<name>A0A4C1U408_EUMVA</name>
<organism evidence="2 3">
    <name type="scientific">Eumeta variegata</name>
    <name type="common">Bagworm moth</name>
    <name type="synonym">Eumeta japonica</name>
    <dbReference type="NCBI Taxonomy" id="151549"/>
    <lineage>
        <taxon>Eukaryota</taxon>
        <taxon>Metazoa</taxon>
        <taxon>Ecdysozoa</taxon>
        <taxon>Arthropoda</taxon>
        <taxon>Hexapoda</taxon>
        <taxon>Insecta</taxon>
        <taxon>Pterygota</taxon>
        <taxon>Neoptera</taxon>
        <taxon>Endopterygota</taxon>
        <taxon>Lepidoptera</taxon>
        <taxon>Glossata</taxon>
        <taxon>Ditrysia</taxon>
        <taxon>Tineoidea</taxon>
        <taxon>Psychidae</taxon>
        <taxon>Oiketicinae</taxon>
        <taxon>Eumeta</taxon>
    </lineage>
</organism>
<dbReference type="EMBL" id="BGZK01000123">
    <property type="protein sequence ID" value="GBP20847.1"/>
    <property type="molecule type" value="Genomic_DNA"/>
</dbReference>
<evidence type="ECO:0000313" key="2">
    <source>
        <dbReference type="EMBL" id="GBP20847.1"/>
    </source>
</evidence>
<dbReference type="AlphaFoldDB" id="A0A4C1U408"/>
<proteinExistence type="predicted"/>
<dbReference type="Proteomes" id="UP000299102">
    <property type="component" value="Unassembled WGS sequence"/>
</dbReference>
<accession>A0A4C1U408</accession>
<feature type="region of interest" description="Disordered" evidence="1">
    <location>
        <begin position="85"/>
        <end position="108"/>
    </location>
</feature>
<evidence type="ECO:0000256" key="1">
    <source>
        <dbReference type="SAM" id="MobiDB-lite"/>
    </source>
</evidence>
<keyword evidence="3" id="KW-1185">Reference proteome</keyword>